<keyword evidence="4 6" id="KW-0717">Septation</keyword>
<feature type="domain" description="Tubulin/FtsZ GTPase" evidence="8">
    <location>
        <begin position="13"/>
        <end position="204"/>
    </location>
</feature>
<feature type="binding site" evidence="4">
    <location>
        <position position="143"/>
    </location>
    <ligand>
        <name>GTP</name>
        <dbReference type="ChEBI" id="CHEBI:37565"/>
    </ligand>
</feature>
<comment type="function">
    <text evidence="4 6">Essential cell division protein that forms a contractile ring structure (Z ring) at the future cell division site. The regulation of the ring assembly controls the timing and the location of cell division. One of the functions of the FtsZ ring is to recruit other cell division proteins to the septum to produce a new cell wall between the dividing cells. Binds GTP and shows GTPase activity.</text>
</comment>
<dbReference type="GO" id="GO:0051258">
    <property type="term" value="P:protein polymerization"/>
    <property type="evidence" value="ECO:0007669"/>
    <property type="project" value="UniProtKB-UniRule"/>
</dbReference>
<dbReference type="Pfam" id="PF12327">
    <property type="entry name" value="FtsZ_C"/>
    <property type="match status" value="1"/>
</dbReference>
<evidence type="ECO:0000259" key="9">
    <source>
        <dbReference type="SMART" id="SM00865"/>
    </source>
</evidence>
<dbReference type="Pfam" id="PF00091">
    <property type="entry name" value="Tubulin"/>
    <property type="match status" value="1"/>
</dbReference>
<dbReference type="EMBL" id="MHLI01000015">
    <property type="protein sequence ID" value="OGZ05268.1"/>
    <property type="molecule type" value="Genomic_DNA"/>
</dbReference>
<dbReference type="SUPFAM" id="SSF55307">
    <property type="entry name" value="Tubulin C-terminal domain-like"/>
    <property type="match status" value="1"/>
</dbReference>
<comment type="caution">
    <text evidence="10">The sequence shown here is derived from an EMBL/GenBank/DDBJ whole genome shotgun (WGS) entry which is preliminary data.</text>
</comment>
<evidence type="ECO:0000256" key="7">
    <source>
        <dbReference type="SAM" id="MobiDB-lite"/>
    </source>
</evidence>
<evidence type="ECO:0000256" key="6">
    <source>
        <dbReference type="RuleBase" id="RU000631"/>
    </source>
</evidence>
<dbReference type="GO" id="GO:0000917">
    <property type="term" value="P:division septum assembly"/>
    <property type="evidence" value="ECO:0007669"/>
    <property type="project" value="UniProtKB-KW"/>
</dbReference>
<dbReference type="PROSITE" id="PS01135">
    <property type="entry name" value="FTSZ_2"/>
    <property type="match status" value="1"/>
</dbReference>
<dbReference type="Gene3D" id="3.40.50.1440">
    <property type="entry name" value="Tubulin/FtsZ, GTPase domain"/>
    <property type="match status" value="1"/>
</dbReference>
<keyword evidence="4" id="KW-0963">Cytoplasm</keyword>
<evidence type="ECO:0000256" key="1">
    <source>
        <dbReference type="ARBA" id="ARBA00009690"/>
    </source>
</evidence>
<dbReference type="GO" id="GO:0032153">
    <property type="term" value="C:cell division site"/>
    <property type="evidence" value="ECO:0007669"/>
    <property type="project" value="UniProtKB-UniRule"/>
</dbReference>
<dbReference type="InterPro" id="IPR020805">
    <property type="entry name" value="Cell_div_FtsZ_CS"/>
</dbReference>
<feature type="binding site" evidence="4">
    <location>
        <position position="186"/>
    </location>
    <ligand>
        <name>GTP</name>
        <dbReference type="ChEBI" id="CHEBI:37565"/>
    </ligand>
</feature>
<dbReference type="SMART" id="SM00864">
    <property type="entry name" value="Tubulin"/>
    <property type="match status" value="1"/>
</dbReference>
<evidence type="ECO:0000313" key="10">
    <source>
        <dbReference type="EMBL" id="OGZ05268.1"/>
    </source>
</evidence>
<dbReference type="PRINTS" id="PR00423">
    <property type="entry name" value="CELLDVISFTSZ"/>
</dbReference>
<feature type="compositionally biased region" description="Basic and acidic residues" evidence="7">
    <location>
        <begin position="381"/>
        <end position="393"/>
    </location>
</feature>
<dbReference type="CDD" id="cd02201">
    <property type="entry name" value="FtsZ_type1"/>
    <property type="match status" value="1"/>
</dbReference>
<comment type="similarity">
    <text evidence="1 4 6">Belongs to the FtsZ family.</text>
</comment>
<sequence>MPKVNPEIEAFARIKVVGIGGSGRNAVNHMVRSKVNGVEFIVANTDAQDLHNSLASKKIHIGKNLTRGLGTGMNPELGKRAAEETKEEIQEALKGADMVFIASGMGGGTGTGASPVFARTARELNALTIGVVTKPFFFEGTQRMFLADKGLEALEAEVDALIVIPNDKLLNNSKDTTVLNAFAQCDEVLRQAVEGISDLITTPGLINVDFADIKAVMADAGTALMGIGLASGENRAVEAARIAINSPLLDVSINGARGVLFAIAGGEDMTMSEIQEAAKVITESVDANARVIFGAIIDSKLRKGELKITVIASGFPETGRASKNQQKTIENKTEESEDDEANEDTLFAPKEEKFADMVRKDKSGAERAIFNTIPEEKQRVVSVKREEAQPKFEAEDEEDDDLGVIPSFLRRSKLR</sequence>
<dbReference type="NCBIfam" id="TIGR00065">
    <property type="entry name" value="ftsZ"/>
    <property type="match status" value="1"/>
</dbReference>
<keyword evidence="4 6" id="KW-0132">Cell division</keyword>
<keyword evidence="4 6" id="KW-0131">Cell cycle</keyword>
<dbReference type="InterPro" id="IPR045061">
    <property type="entry name" value="FtsZ/CetZ"/>
</dbReference>
<dbReference type="GO" id="GO:0005525">
    <property type="term" value="F:GTP binding"/>
    <property type="evidence" value="ECO:0007669"/>
    <property type="project" value="UniProtKB-UniRule"/>
</dbReference>
<dbReference type="InterPro" id="IPR008280">
    <property type="entry name" value="Tub_FtsZ_C"/>
</dbReference>
<dbReference type="InterPro" id="IPR018316">
    <property type="entry name" value="Tubulin/FtsZ_2-layer-sand-dom"/>
</dbReference>
<evidence type="ECO:0000256" key="2">
    <source>
        <dbReference type="ARBA" id="ARBA00022741"/>
    </source>
</evidence>
<protein>
    <recommendedName>
        <fullName evidence="4 5">Cell division protein FtsZ</fullName>
    </recommendedName>
</protein>
<comment type="subunit">
    <text evidence="4">Homodimer. Polymerizes to form a dynamic ring structure in a strictly GTP-dependent manner. Interacts directly with several other division proteins.</text>
</comment>
<feature type="binding site" evidence="4">
    <location>
        <begin position="108"/>
        <end position="110"/>
    </location>
    <ligand>
        <name>GTP</name>
        <dbReference type="ChEBI" id="CHEBI:37565"/>
    </ligand>
</feature>
<dbReference type="GO" id="GO:0003924">
    <property type="term" value="F:GTPase activity"/>
    <property type="evidence" value="ECO:0007669"/>
    <property type="project" value="UniProtKB-UniRule"/>
</dbReference>
<dbReference type="AlphaFoldDB" id="A0A1G2CXM5"/>
<gene>
    <name evidence="4" type="primary">ftsZ</name>
    <name evidence="10" type="ORF">A2845_03070</name>
</gene>
<dbReference type="PANTHER" id="PTHR30314">
    <property type="entry name" value="CELL DIVISION PROTEIN FTSZ-RELATED"/>
    <property type="match status" value="1"/>
</dbReference>
<proteinExistence type="inferred from homology"/>
<organism evidence="10 11">
    <name type="scientific">Candidatus Lloydbacteria bacterium RIFCSPHIGHO2_01_FULL_49_22</name>
    <dbReference type="NCBI Taxonomy" id="1798658"/>
    <lineage>
        <taxon>Bacteria</taxon>
        <taxon>Candidatus Lloydiibacteriota</taxon>
    </lineage>
</organism>
<feature type="binding site" evidence="4">
    <location>
        <position position="139"/>
    </location>
    <ligand>
        <name>GTP</name>
        <dbReference type="ChEBI" id="CHEBI:37565"/>
    </ligand>
</feature>
<dbReference type="PANTHER" id="PTHR30314:SF3">
    <property type="entry name" value="MITOCHONDRIAL DIVISION PROTEIN FSZA"/>
    <property type="match status" value="1"/>
</dbReference>
<comment type="caution">
    <text evidence="4">Lacks conserved residue(s) required for the propagation of feature annotation.</text>
</comment>
<dbReference type="InterPro" id="IPR036525">
    <property type="entry name" value="Tubulin/FtsZ_GTPase_sf"/>
</dbReference>
<dbReference type="GO" id="GO:0043093">
    <property type="term" value="P:FtsZ-dependent cytokinesis"/>
    <property type="evidence" value="ECO:0007669"/>
    <property type="project" value="UniProtKB-UniRule"/>
</dbReference>
<name>A0A1G2CXM5_9BACT</name>
<dbReference type="InterPro" id="IPR037103">
    <property type="entry name" value="Tubulin/FtsZ-like_C"/>
</dbReference>
<accession>A0A1G2CXM5</accession>
<feature type="region of interest" description="Disordered" evidence="7">
    <location>
        <begin position="319"/>
        <end position="343"/>
    </location>
</feature>
<keyword evidence="3 4" id="KW-0342">GTP-binding</keyword>
<evidence type="ECO:0000256" key="5">
    <source>
        <dbReference type="NCBIfam" id="TIGR00065"/>
    </source>
</evidence>
<evidence type="ECO:0000256" key="3">
    <source>
        <dbReference type="ARBA" id="ARBA00023134"/>
    </source>
</evidence>
<dbReference type="GO" id="GO:0005737">
    <property type="term" value="C:cytoplasm"/>
    <property type="evidence" value="ECO:0007669"/>
    <property type="project" value="UniProtKB-SubCell"/>
</dbReference>
<dbReference type="Proteomes" id="UP000177122">
    <property type="component" value="Unassembled WGS sequence"/>
</dbReference>
<evidence type="ECO:0000313" key="11">
    <source>
        <dbReference type="Proteomes" id="UP000177122"/>
    </source>
</evidence>
<dbReference type="HAMAP" id="MF_00909">
    <property type="entry name" value="FtsZ"/>
    <property type="match status" value="1"/>
</dbReference>
<evidence type="ECO:0000256" key="4">
    <source>
        <dbReference type="HAMAP-Rule" id="MF_00909"/>
    </source>
</evidence>
<dbReference type="FunFam" id="3.40.50.1440:FF:000001">
    <property type="entry name" value="Cell division protein FtsZ"/>
    <property type="match status" value="1"/>
</dbReference>
<comment type="subcellular location">
    <subcellularLocation>
        <location evidence="4">Cytoplasm</location>
    </subcellularLocation>
    <text evidence="4">Assembles at midcell at the inner surface of the cytoplasmic membrane.</text>
</comment>
<evidence type="ECO:0000259" key="8">
    <source>
        <dbReference type="SMART" id="SM00864"/>
    </source>
</evidence>
<feature type="region of interest" description="Disordered" evidence="7">
    <location>
        <begin position="381"/>
        <end position="415"/>
    </location>
</feature>
<feature type="domain" description="Tubulin/FtsZ 2-layer sandwich" evidence="9">
    <location>
        <begin position="206"/>
        <end position="324"/>
    </location>
</feature>
<dbReference type="InterPro" id="IPR003008">
    <property type="entry name" value="Tubulin_FtsZ_GTPase"/>
</dbReference>
<dbReference type="Gene3D" id="3.30.1330.20">
    <property type="entry name" value="Tubulin/FtsZ, C-terminal domain"/>
    <property type="match status" value="1"/>
</dbReference>
<dbReference type="InterPro" id="IPR000158">
    <property type="entry name" value="Cell_div_FtsZ"/>
</dbReference>
<keyword evidence="2 4" id="KW-0547">Nucleotide-binding</keyword>
<reference evidence="10 11" key="1">
    <citation type="journal article" date="2016" name="Nat. Commun.">
        <title>Thousands of microbial genomes shed light on interconnected biogeochemical processes in an aquifer system.</title>
        <authorList>
            <person name="Anantharaman K."/>
            <person name="Brown C.T."/>
            <person name="Hug L.A."/>
            <person name="Sharon I."/>
            <person name="Castelle C.J."/>
            <person name="Probst A.J."/>
            <person name="Thomas B.C."/>
            <person name="Singh A."/>
            <person name="Wilkins M.J."/>
            <person name="Karaoz U."/>
            <person name="Brodie E.L."/>
            <person name="Williams K.H."/>
            <person name="Hubbard S.S."/>
            <person name="Banfield J.F."/>
        </authorList>
    </citation>
    <scope>NUCLEOTIDE SEQUENCE [LARGE SCALE GENOMIC DNA]</scope>
</reference>
<dbReference type="InterPro" id="IPR024757">
    <property type="entry name" value="FtsZ_C"/>
</dbReference>
<dbReference type="SMART" id="SM00865">
    <property type="entry name" value="Tubulin_C"/>
    <property type="match status" value="1"/>
</dbReference>
<dbReference type="SUPFAM" id="SSF52490">
    <property type="entry name" value="Tubulin nucleotide-binding domain-like"/>
    <property type="match status" value="1"/>
</dbReference>